<keyword evidence="6" id="KW-0378">Hydrolase</keyword>
<dbReference type="SUPFAM" id="SSF52540">
    <property type="entry name" value="P-loop containing nucleoside triphosphate hydrolases"/>
    <property type="match status" value="1"/>
</dbReference>
<proteinExistence type="predicted"/>
<dbReference type="SMART" id="SM00382">
    <property type="entry name" value="AAA"/>
    <property type="match status" value="1"/>
</dbReference>
<dbReference type="InterPro" id="IPR027417">
    <property type="entry name" value="P-loop_NTPase"/>
</dbReference>
<evidence type="ECO:0000256" key="3">
    <source>
        <dbReference type="SAM" id="MobiDB-lite"/>
    </source>
</evidence>
<dbReference type="Gene3D" id="3.40.50.300">
    <property type="entry name" value="P-loop containing nucleotide triphosphate hydrolases"/>
    <property type="match status" value="1"/>
</dbReference>
<dbReference type="RefSeq" id="XP_025599594.1">
    <property type="nucleotide sequence ID" value="XM_025741888.1"/>
</dbReference>
<dbReference type="Gene3D" id="1.10.8.60">
    <property type="match status" value="1"/>
</dbReference>
<dbReference type="STRING" id="58919.A0A316ZG31"/>
<dbReference type="PANTHER" id="PTHR48102">
    <property type="entry name" value="ATP-DEPENDENT CLP PROTEASE ATP-BINDING SUBUNIT CLPX-LIKE, MITOCHONDRIAL-RELATED"/>
    <property type="match status" value="1"/>
</dbReference>
<dbReference type="SMART" id="SM01086">
    <property type="entry name" value="ClpB_D2-small"/>
    <property type="match status" value="1"/>
</dbReference>
<keyword evidence="2" id="KW-0067">ATP-binding</keyword>
<evidence type="ECO:0000256" key="2">
    <source>
        <dbReference type="ARBA" id="ARBA00022840"/>
    </source>
</evidence>
<dbReference type="EMBL" id="KZ819288">
    <property type="protein sequence ID" value="PWN99315.1"/>
    <property type="molecule type" value="Genomic_DNA"/>
</dbReference>
<feature type="compositionally biased region" description="Low complexity" evidence="3">
    <location>
        <begin position="42"/>
        <end position="90"/>
    </location>
</feature>
<feature type="domain" description="Clp ATPase C-terminal" evidence="5">
    <location>
        <begin position="444"/>
        <end position="523"/>
    </location>
</feature>
<feature type="compositionally biased region" description="Basic and acidic residues" evidence="3">
    <location>
        <begin position="168"/>
        <end position="194"/>
    </location>
</feature>
<sequence length="650" mass="68642">MLRRSGLSRLAVAHVAGAGTGAGVRRSAVLSALLPSCKGRHSSSSSSSSSFSTSGTRTTTAVTARRSLSSMSQASASSSRTSAASSTSLLPPLPTPRDLLAHLDAYVVGQAGAKRALCVALHNHLVRLRVEEQAADAAAAAAEAAARVVAQQQRQRAEMAQQQNAAALKEREMQRERERVMERERETERERSGHYDILSDWVGQKAGTTQPQERERQGMLTAQERVEFFSSAMARAMRPPASSLRSSASSDEEVTPLSAPSAAAARPSRRRASAALADETPLPRPNVLLLGPSGSGKSLLCATLAKGLQLPFLHVDATPLTQAGYVGEDAENIVARLLAAAGGDAKRAGMGIVVIDEVDKLARRPGDTATKDVSGEGVQQSLLRILEGAVIGVPDKHNAGAGPAGGGNTAHAAAGAAAAAGREGKKEAWWPSEREGKATTAQAEPRHALVKEYEALFSAYGVELRITSRALRALAAQAAHKRTGARALRRLLEGVLLEAQFIAPGSSTRFALVDERAARGLAPVHLYSRGGRGAFVAAWEEEKDALPSAPTATQERAAPIKGDKQRPTLAALLGEKQRGQGMGISPEARRERQAMLAAAEKAAAARGAARPTRLRPLAWKGREDEAALRRWTRARLVRSSRVGNLRLVAE</sequence>
<dbReference type="GO" id="GO:0016887">
    <property type="term" value="F:ATP hydrolysis activity"/>
    <property type="evidence" value="ECO:0007669"/>
    <property type="project" value="InterPro"/>
</dbReference>
<dbReference type="GO" id="GO:0005524">
    <property type="term" value="F:ATP binding"/>
    <property type="evidence" value="ECO:0007669"/>
    <property type="project" value="UniProtKB-KW"/>
</dbReference>
<evidence type="ECO:0000313" key="7">
    <source>
        <dbReference type="Proteomes" id="UP000245946"/>
    </source>
</evidence>
<evidence type="ECO:0000256" key="1">
    <source>
        <dbReference type="ARBA" id="ARBA00022741"/>
    </source>
</evidence>
<feature type="domain" description="AAA+ ATPase" evidence="4">
    <location>
        <begin position="283"/>
        <end position="643"/>
    </location>
</feature>
<dbReference type="PANTHER" id="PTHR48102:SF7">
    <property type="entry name" value="ATP-DEPENDENT CLP PROTEASE ATP-BINDING SUBUNIT CLPX-LIKE, MITOCHONDRIAL"/>
    <property type="match status" value="1"/>
</dbReference>
<keyword evidence="1" id="KW-0547">Nucleotide-binding</keyword>
<dbReference type="GO" id="GO:0005759">
    <property type="term" value="C:mitochondrial matrix"/>
    <property type="evidence" value="ECO:0007669"/>
    <property type="project" value="TreeGrafter"/>
</dbReference>
<dbReference type="Pfam" id="PF00004">
    <property type="entry name" value="AAA"/>
    <property type="match status" value="1"/>
</dbReference>
<dbReference type="InterPro" id="IPR003593">
    <property type="entry name" value="AAA+_ATPase"/>
</dbReference>
<protein>
    <submittedName>
        <fullName evidence="6">P-loop containing nucleoside triphosphate hydrolase protein</fullName>
    </submittedName>
</protein>
<dbReference type="Proteomes" id="UP000245946">
    <property type="component" value="Unassembled WGS sequence"/>
</dbReference>
<feature type="region of interest" description="Disordered" evidence="3">
    <location>
        <begin position="37"/>
        <end position="90"/>
    </location>
</feature>
<keyword evidence="7" id="KW-1185">Reference proteome</keyword>
<accession>A0A316ZG31</accession>
<dbReference type="AlphaFoldDB" id="A0A316ZG31"/>
<evidence type="ECO:0000259" key="5">
    <source>
        <dbReference type="SMART" id="SM01086"/>
    </source>
</evidence>
<dbReference type="InterPro" id="IPR003959">
    <property type="entry name" value="ATPase_AAA_core"/>
</dbReference>
<feature type="region of interest" description="Disordered" evidence="3">
    <location>
        <begin position="237"/>
        <end position="289"/>
    </location>
</feature>
<organism evidence="6 7">
    <name type="scientific">Tilletiopsis washingtonensis</name>
    <dbReference type="NCBI Taxonomy" id="58919"/>
    <lineage>
        <taxon>Eukaryota</taxon>
        <taxon>Fungi</taxon>
        <taxon>Dikarya</taxon>
        <taxon>Basidiomycota</taxon>
        <taxon>Ustilaginomycotina</taxon>
        <taxon>Exobasidiomycetes</taxon>
        <taxon>Entylomatales</taxon>
        <taxon>Entylomatales incertae sedis</taxon>
        <taxon>Tilletiopsis</taxon>
    </lineage>
</organism>
<dbReference type="InterPro" id="IPR019489">
    <property type="entry name" value="Clp_ATPase_C"/>
</dbReference>
<feature type="region of interest" description="Disordered" evidence="3">
    <location>
        <begin position="166"/>
        <end position="219"/>
    </location>
</feature>
<feature type="compositionally biased region" description="Low complexity" evidence="3">
    <location>
        <begin position="256"/>
        <end position="266"/>
    </location>
</feature>
<dbReference type="OrthoDB" id="1721884at2759"/>
<dbReference type="InterPro" id="IPR050052">
    <property type="entry name" value="ATP-dep_Clp_protease_ClpX"/>
</dbReference>
<dbReference type="Pfam" id="PF10431">
    <property type="entry name" value="ClpB_D2-small"/>
    <property type="match status" value="1"/>
</dbReference>
<name>A0A316ZG31_9BASI</name>
<dbReference type="GeneID" id="37269432"/>
<feature type="compositionally biased region" description="Low complexity" evidence="3">
    <location>
        <begin position="237"/>
        <end position="249"/>
    </location>
</feature>
<evidence type="ECO:0000313" key="6">
    <source>
        <dbReference type="EMBL" id="PWN99315.1"/>
    </source>
</evidence>
<gene>
    <name evidence="6" type="ORF">FA09DRAFT_328727</name>
</gene>
<reference evidence="6 7" key="1">
    <citation type="journal article" date="2018" name="Mol. Biol. Evol.">
        <title>Broad Genomic Sampling Reveals a Smut Pathogenic Ancestry of the Fungal Clade Ustilaginomycotina.</title>
        <authorList>
            <person name="Kijpornyongpan T."/>
            <person name="Mondo S.J."/>
            <person name="Barry K."/>
            <person name="Sandor L."/>
            <person name="Lee J."/>
            <person name="Lipzen A."/>
            <person name="Pangilinan J."/>
            <person name="LaButti K."/>
            <person name="Hainaut M."/>
            <person name="Henrissat B."/>
            <person name="Grigoriev I.V."/>
            <person name="Spatafora J.W."/>
            <person name="Aime M.C."/>
        </authorList>
    </citation>
    <scope>NUCLEOTIDE SEQUENCE [LARGE SCALE GENOMIC DNA]</scope>
    <source>
        <strain evidence="6 7">MCA 4186</strain>
    </source>
</reference>
<dbReference type="GO" id="GO:0051603">
    <property type="term" value="P:proteolysis involved in protein catabolic process"/>
    <property type="evidence" value="ECO:0007669"/>
    <property type="project" value="TreeGrafter"/>
</dbReference>
<evidence type="ECO:0000259" key="4">
    <source>
        <dbReference type="SMART" id="SM00382"/>
    </source>
</evidence>